<evidence type="ECO:0000259" key="4">
    <source>
        <dbReference type="PROSITE" id="PS50240"/>
    </source>
</evidence>
<dbReference type="Gene3D" id="2.40.10.10">
    <property type="entry name" value="Trypsin-like serine proteases"/>
    <property type="match status" value="2"/>
</dbReference>
<dbReference type="InterPro" id="IPR043504">
    <property type="entry name" value="Peptidase_S1_PA_chymotrypsin"/>
</dbReference>
<dbReference type="CDD" id="cd00190">
    <property type="entry name" value="Tryp_SPc"/>
    <property type="match status" value="1"/>
</dbReference>
<organism evidence="5 6">
    <name type="scientific">Drosophila rhopaloa</name>
    <name type="common">Fruit fly</name>
    <dbReference type="NCBI Taxonomy" id="1041015"/>
    <lineage>
        <taxon>Eukaryota</taxon>
        <taxon>Metazoa</taxon>
        <taxon>Ecdysozoa</taxon>
        <taxon>Arthropoda</taxon>
        <taxon>Hexapoda</taxon>
        <taxon>Insecta</taxon>
        <taxon>Pterygota</taxon>
        <taxon>Neoptera</taxon>
        <taxon>Endopterygota</taxon>
        <taxon>Diptera</taxon>
        <taxon>Brachycera</taxon>
        <taxon>Muscomorpha</taxon>
        <taxon>Ephydroidea</taxon>
        <taxon>Drosophilidae</taxon>
        <taxon>Drosophila</taxon>
        <taxon>Sophophora</taxon>
    </lineage>
</organism>
<name>A0ABM5HT36_DRORH</name>
<keyword evidence="3" id="KW-0732">Signal</keyword>
<accession>A0ABM5HT36</accession>
<dbReference type="PROSITE" id="PS00134">
    <property type="entry name" value="TRYPSIN_HIS"/>
    <property type="match status" value="1"/>
</dbReference>
<feature type="domain" description="Peptidase S1" evidence="4">
    <location>
        <begin position="42"/>
        <end position="313"/>
    </location>
</feature>
<dbReference type="InterPro" id="IPR001254">
    <property type="entry name" value="Trypsin_dom"/>
</dbReference>
<dbReference type="SUPFAM" id="SSF50494">
    <property type="entry name" value="Trypsin-like serine proteases"/>
    <property type="match status" value="1"/>
</dbReference>
<keyword evidence="1" id="KW-1015">Disulfide bond</keyword>
<dbReference type="Proteomes" id="UP001652680">
    <property type="component" value="Unassembled WGS sequence"/>
</dbReference>
<evidence type="ECO:0000313" key="6">
    <source>
        <dbReference type="Proteomes" id="UP001652680"/>
    </source>
</evidence>
<keyword evidence="6" id="KW-1185">Reference proteome</keyword>
<sequence>MSNMKRNILLLALVVIAFLGFGEGAVPEQKTSDADGSQPGNVLPGKDICGLYSPTPATNSYADLWDFPWIARLAYEEASSDGSVFRCGGALINSRYVLTAAHCLPRPDLSPTHVRLGEWNTSTDPDCVTRLNKEPICAPKVIDVEVEKAIIHEQYLRKSVDQRSDIALLRLKESVSYTDFVRPICLPTDEELRDNSFEDQAMFVSGWTSNKYLETSPIKIKRTLNVWNLTSCQEKYSSYKVPLDISQLCAGGQSGDDTCVSGPLMVPLESGGHKVFYIAAFSSYGTSPCGIKGWPDVFTRIGAYVDWIQQKLEA</sequence>
<dbReference type="InterPro" id="IPR051487">
    <property type="entry name" value="Ser/Thr_Proteases_Immune/Dev"/>
</dbReference>
<reference evidence="5" key="2">
    <citation type="submission" date="2025-05" db="UniProtKB">
        <authorList>
            <consortium name="EnsemblMetazoa"/>
        </authorList>
    </citation>
    <scope>IDENTIFICATION</scope>
</reference>
<proteinExistence type="inferred from homology"/>
<dbReference type="InterPro" id="IPR018114">
    <property type="entry name" value="TRYPSIN_HIS"/>
</dbReference>
<evidence type="ECO:0000256" key="3">
    <source>
        <dbReference type="SAM" id="SignalP"/>
    </source>
</evidence>
<dbReference type="PROSITE" id="PS50240">
    <property type="entry name" value="TRYPSIN_DOM"/>
    <property type="match status" value="1"/>
</dbReference>
<evidence type="ECO:0000313" key="5">
    <source>
        <dbReference type="EnsemblMetazoa" id="XP_016985022.2"/>
    </source>
</evidence>
<evidence type="ECO:0000256" key="2">
    <source>
        <dbReference type="ARBA" id="ARBA00024195"/>
    </source>
</evidence>
<dbReference type="PRINTS" id="PR00722">
    <property type="entry name" value="CHYMOTRYPSIN"/>
</dbReference>
<evidence type="ECO:0000256" key="1">
    <source>
        <dbReference type="ARBA" id="ARBA00023157"/>
    </source>
</evidence>
<reference evidence="6" key="1">
    <citation type="journal article" date="2021" name="Elife">
        <title>Highly contiguous assemblies of 101 drosophilid genomes.</title>
        <authorList>
            <person name="Kim B.Y."/>
            <person name="Wang J.R."/>
            <person name="Miller D.E."/>
            <person name="Barmina O."/>
            <person name="Delaney E."/>
            <person name="Thompson A."/>
            <person name="Comeault A.A."/>
            <person name="Peede D."/>
            <person name="D'Agostino E.R."/>
            <person name="Pelaez J."/>
            <person name="Aguilar J.M."/>
            <person name="Haji D."/>
            <person name="Matsunaga T."/>
            <person name="Armstrong E.E."/>
            <person name="Zych M."/>
            <person name="Ogawa Y."/>
            <person name="Stamenkovic-Radak M."/>
            <person name="Jelic M."/>
            <person name="Veselinovic M.S."/>
            <person name="Tanaskovic M."/>
            <person name="Eric P."/>
            <person name="Gao J.J."/>
            <person name="Katoh T.K."/>
            <person name="Toda M.J."/>
            <person name="Watabe H."/>
            <person name="Watada M."/>
            <person name="Davis J.S."/>
            <person name="Moyle L.C."/>
            <person name="Manoli G."/>
            <person name="Bertolini E."/>
            <person name="Kostal V."/>
            <person name="Hawley R.S."/>
            <person name="Takahashi A."/>
            <person name="Jones C.D."/>
            <person name="Price D.K."/>
            <person name="Whiteman N."/>
            <person name="Kopp A."/>
            <person name="Matute D.R."/>
            <person name="Petrov D.A."/>
        </authorList>
    </citation>
    <scope>NUCLEOTIDE SEQUENCE [LARGE SCALE GENOMIC DNA]</scope>
</reference>
<dbReference type="PANTHER" id="PTHR24256">
    <property type="entry name" value="TRYPTASE-RELATED"/>
    <property type="match status" value="1"/>
</dbReference>
<dbReference type="InterPro" id="IPR009003">
    <property type="entry name" value="Peptidase_S1_PA"/>
</dbReference>
<comment type="similarity">
    <text evidence="2">Belongs to the peptidase S1 family. CLIP subfamily.</text>
</comment>
<feature type="chain" id="PRO_5045822111" description="Peptidase S1 domain-containing protein" evidence="3">
    <location>
        <begin position="25"/>
        <end position="314"/>
    </location>
</feature>
<dbReference type="Pfam" id="PF00089">
    <property type="entry name" value="Trypsin"/>
    <property type="match status" value="1"/>
</dbReference>
<dbReference type="EnsemblMetazoa" id="XM_017129533.2">
    <property type="protein sequence ID" value="XP_016985022.2"/>
    <property type="gene ID" value="LOC108048708"/>
</dbReference>
<protein>
    <recommendedName>
        <fullName evidence="4">Peptidase S1 domain-containing protein</fullName>
    </recommendedName>
</protein>
<dbReference type="RefSeq" id="XP_016985022.2">
    <property type="nucleotide sequence ID" value="XM_017129533.2"/>
</dbReference>
<dbReference type="SMART" id="SM00020">
    <property type="entry name" value="Tryp_SPc"/>
    <property type="match status" value="1"/>
</dbReference>
<dbReference type="GeneID" id="108048708"/>
<feature type="signal peptide" evidence="3">
    <location>
        <begin position="1"/>
        <end position="24"/>
    </location>
</feature>
<dbReference type="InterPro" id="IPR001314">
    <property type="entry name" value="Peptidase_S1A"/>
</dbReference>